<feature type="transmembrane region" description="Helical" evidence="1">
    <location>
        <begin position="99"/>
        <end position="120"/>
    </location>
</feature>
<dbReference type="InterPro" id="IPR007785">
    <property type="entry name" value="Anamorsin"/>
</dbReference>
<organism evidence="2 3">
    <name type="scientific">Lactuca sativa</name>
    <name type="common">Garden lettuce</name>
    <dbReference type="NCBI Taxonomy" id="4236"/>
    <lineage>
        <taxon>Eukaryota</taxon>
        <taxon>Viridiplantae</taxon>
        <taxon>Streptophyta</taxon>
        <taxon>Embryophyta</taxon>
        <taxon>Tracheophyta</taxon>
        <taxon>Spermatophyta</taxon>
        <taxon>Magnoliopsida</taxon>
        <taxon>eudicotyledons</taxon>
        <taxon>Gunneridae</taxon>
        <taxon>Pentapetalae</taxon>
        <taxon>asterids</taxon>
        <taxon>campanulids</taxon>
        <taxon>Asterales</taxon>
        <taxon>Asteraceae</taxon>
        <taxon>Cichorioideae</taxon>
        <taxon>Cichorieae</taxon>
        <taxon>Lactucinae</taxon>
        <taxon>Lactuca</taxon>
    </lineage>
</organism>
<name>A0A9R1XUP0_LACSA</name>
<dbReference type="Proteomes" id="UP000235145">
    <property type="component" value="Unassembled WGS sequence"/>
</dbReference>
<dbReference type="GO" id="GO:0051536">
    <property type="term" value="F:iron-sulfur cluster binding"/>
    <property type="evidence" value="ECO:0007669"/>
    <property type="project" value="InterPro"/>
</dbReference>
<dbReference type="GO" id="GO:0016226">
    <property type="term" value="P:iron-sulfur cluster assembly"/>
    <property type="evidence" value="ECO:0007669"/>
    <property type="project" value="InterPro"/>
</dbReference>
<dbReference type="PANTHER" id="PTHR13273:SF14">
    <property type="entry name" value="ANAMORSIN"/>
    <property type="match status" value="1"/>
</dbReference>
<dbReference type="InterPro" id="IPR029063">
    <property type="entry name" value="SAM-dependent_MTases_sf"/>
</dbReference>
<dbReference type="GO" id="GO:0005737">
    <property type="term" value="C:cytoplasm"/>
    <property type="evidence" value="ECO:0007669"/>
    <property type="project" value="InterPro"/>
</dbReference>
<dbReference type="PANTHER" id="PTHR13273">
    <property type="entry name" value="ANAMORSIN"/>
    <property type="match status" value="1"/>
</dbReference>
<sequence>MKGTTRCEAEISRRILRGQLTADSNYRIPLAASTRQDTKVVQGSVLAITDNVVVLLDEVLNAVRMVKKEVVQDFNPLIINQGASLSTFLSLPFSESVTVNIYAFILSPIPCLFVTLYITFTSSLAVDSSSTDFVISMCKSSDFPGDKLLEELSRVLKPGGEIFFHHTCDVAAAKETVMHLISILKQSHDGWS</sequence>
<dbReference type="SUPFAM" id="SSF53335">
    <property type="entry name" value="S-adenosyl-L-methionine-dependent methyltransferases"/>
    <property type="match status" value="1"/>
</dbReference>
<keyword evidence="1" id="KW-0472">Membrane</keyword>
<dbReference type="Gene3D" id="3.40.50.150">
    <property type="entry name" value="Vaccinia Virus protein VP39"/>
    <property type="match status" value="1"/>
</dbReference>
<proteinExistence type="predicted"/>
<keyword evidence="1" id="KW-0812">Transmembrane</keyword>
<protein>
    <submittedName>
        <fullName evidence="2">Uncharacterized protein</fullName>
    </submittedName>
</protein>
<evidence type="ECO:0000313" key="3">
    <source>
        <dbReference type="Proteomes" id="UP000235145"/>
    </source>
</evidence>
<gene>
    <name evidence="2" type="ORF">LSAT_V11C100046530</name>
</gene>
<evidence type="ECO:0000256" key="1">
    <source>
        <dbReference type="SAM" id="Phobius"/>
    </source>
</evidence>
<comment type="caution">
    <text evidence="2">The sequence shown here is derived from an EMBL/GenBank/DDBJ whole genome shotgun (WGS) entry which is preliminary data.</text>
</comment>
<evidence type="ECO:0000313" key="2">
    <source>
        <dbReference type="EMBL" id="KAJ0226491.1"/>
    </source>
</evidence>
<dbReference type="EMBL" id="NBSK02000001">
    <property type="protein sequence ID" value="KAJ0226491.1"/>
    <property type="molecule type" value="Genomic_DNA"/>
</dbReference>
<reference evidence="2 3" key="1">
    <citation type="journal article" date="2017" name="Nat. Commun.">
        <title>Genome assembly with in vitro proximity ligation data and whole-genome triplication in lettuce.</title>
        <authorList>
            <person name="Reyes-Chin-Wo S."/>
            <person name="Wang Z."/>
            <person name="Yang X."/>
            <person name="Kozik A."/>
            <person name="Arikit S."/>
            <person name="Song C."/>
            <person name="Xia L."/>
            <person name="Froenicke L."/>
            <person name="Lavelle D.O."/>
            <person name="Truco M.J."/>
            <person name="Xia R."/>
            <person name="Zhu S."/>
            <person name="Xu C."/>
            <person name="Xu H."/>
            <person name="Xu X."/>
            <person name="Cox K."/>
            <person name="Korf I."/>
            <person name="Meyers B.C."/>
            <person name="Michelmore R.W."/>
        </authorList>
    </citation>
    <scope>NUCLEOTIDE SEQUENCE [LARGE SCALE GENOMIC DNA]</scope>
    <source>
        <strain evidence="3">cv. Salinas</strain>
        <tissue evidence="2">Seedlings</tissue>
    </source>
</reference>
<keyword evidence="1" id="KW-1133">Transmembrane helix</keyword>
<dbReference type="AlphaFoldDB" id="A0A9R1XUP0"/>
<accession>A0A9R1XUP0</accession>
<keyword evidence="3" id="KW-1185">Reference proteome</keyword>